<evidence type="ECO:0000313" key="5">
    <source>
        <dbReference type="Proteomes" id="UP000050761"/>
    </source>
</evidence>
<reference evidence="6" key="2">
    <citation type="submission" date="2019-09" db="UniProtKB">
        <authorList>
            <consortium name="WormBaseParasite"/>
        </authorList>
    </citation>
    <scope>IDENTIFICATION</scope>
</reference>
<dbReference type="AlphaFoldDB" id="A0A3P7WY14"/>
<dbReference type="Gene3D" id="4.10.400.10">
    <property type="entry name" value="Low-density Lipoprotein Receptor"/>
    <property type="match status" value="1"/>
</dbReference>
<dbReference type="InterPro" id="IPR036055">
    <property type="entry name" value="LDL_receptor-like_sf"/>
</dbReference>
<name>A0A3P7WY14_HELPZ</name>
<protein>
    <submittedName>
        <fullName evidence="6">Low-density lipoprotein receptor domain class A</fullName>
    </submittedName>
</protein>
<evidence type="ECO:0000256" key="2">
    <source>
        <dbReference type="PROSITE-ProRule" id="PRU00124"/>
    </source>
</evidence>
<organism evidence="4">
    <name type="scientific">Heligmosomoides polygyrus</name>
    <name type="common">Parasitic roundworm</name>
    <dbReference type="NCBI Taxonomy" id="6339"/>
    <lineage>
        <taxon>Eukaryota</taxon>
        <taxon>Metazoa</taxon>
        <taxon>Ecdysozoa</taxon>
        <taxon>Nematoda</taxon>
        <taxon>Chromadorea</taxon>
        <taxon>Rhabditida</taxon>
        <taxon>Rhabditina</taxon>
        <taxon>Rhabditomorpha</taxon>
        <taxon>Strongyloidea</taxon>
        <taxon>Heligmosomidae</taxon>
        <taxon>Heligmosomoides</taxon>
    </lineage>
</organism>
<dbReference type="EMBL" id="UZAH01025560">
    <property type="protein sequence ID" value="VDO66190.1"/>
    <property type="molecule type" value="Genomic_DNA"/>
</dbReference>
<sequence length="272" mass="30057">MSLFPANTSCLGDQPECRHGGVHRCIPQDWLCDGHRDCDNGEDEMNCVKDVSQVQCGPTQHSDKWSQEGEHRELQKGLQLKRNEVYSRDCFEDDDENIRAAATESRRPGELLQKYGFPVTSSSNRTATSSSGTLLGNSTTTPQPSTEVTFMKYLKYKVVEPVKLVEVSGTLKVTQDVSENATVPATTMTPGNSSAVNLKSSSSNIRRMPEKLPNSLHKREAKMDNATMEPLTEEKQQKAEQKPSEDAPIQPVVEELPPVNSVVGVPIKPMNL</sequence>
<dbReference type="WBParaSite" id="HPBE_0000589601-mRNA-1">
    <property type="protein sequence ID" value="HPBE_0000589601-mRNA-1"/>
    <property type="gene ID" value="HPBE_0000589601"/>
</dbReference>
<dbReference type="PROSITE" id="PS01209">
    <property type="entry name" value="LDLRA_1"/>
    <property type="match status" value="1"/>
</dbReference>
<comment type="caution">
    <text evidence="2">Lacks conserved residue(s) required for the propagation of feature annotation.</text>
</comment>
<evidence type="ECO:0000313" key="6">
    <source>
        <dbReference type="WBParaSite" id="HPBE_0000589601-mRNA-1"/>
    </source>
</evidence>
<proteinExistence type="predicted"/>
<feature type="compositionally biased region" description="Basic and acidic residues" evidence="3">
    <location>
        <begin position="232"/>
        <end position="245"/>
    </location>
</feature>
<feature type="disulfide bond" evidence="2">
    <location>
        <begin position="32"/>
        <end position="47"/>
    </location>
</feature>
<dbReference type="CDD" id="cd00112">
    <property type="entry name" value="LDLa"/>
    <property type="match status" value="1"/>
</dbReference>
<feature type="region of interest" description="Disordered" evidence="3">
    <location>
        <begin position="183"/>
        <end position="255"/>
    </location>
</feature>
<keyword evidence="5" id="KW-1185">Reference proteome</keyword>
<reference evidence="4 5" key="1">
    <citation type="submission" date="2018-11" db="EMBL/GenBank/DDBJ databases">
        <authorList>
            <consortium name="Pathogen Informatics"/>
        </authorList>
    </citation>
    <scope>NUCLEOTIDE SEQUENCE [LARGE SCALE GENOMIC DNA]</scope>
</reference>
<dbReference type="Pfam" id="PF00057">
    <property type="entry name" value="Ldl_recept_a"/>
    <property type="match status" value="1"/>
</dbReference>
<evidence type="ECO:0000313" key="4">
    <source>
        <dbReference type="EMBL" id="VDO66190.1"/>
    </source>
</evidence>
<feature type="compositionally biased region" description="Low complexity" evidence="3">
    <location>
        <begin position="192"/>
        <end position="204"/>
    </location>
</feature>
<gene>
    <name evidence="4" type="ORF">HPBE_LOCUS5897</name>
</gene>
<dbReference type="OrthoDB" id="10017719at2759"/>
<dbReference type="SUPFAM" id="SSF57424">
    <property type="entry name" value="LDL receptor-like module"/>
    <property type="match status" value="1"/>
</dbReference>
<dbReference type="Proteomes" id="UP000050761">
    <property type="component" value="Unassembled WGS sequence"/>
</dbReference>
<dbReference type="InterPro" id="IPR023415">
    <property type="entry name" value="LDLR_class-A_CS"/>
</dbReference>
<dbReference type="PROSITE" id="PS50068">
    <property type="entry name" value="LDLRA_2"/>
    <property type="match status" value="1"/>
</dbReference>
<accession>A0A3P7WY14</accession>
<feature type="compositionally biased region" description="Low complexity" evidence="3">
    <location>
        <begin position="120"/>
        <end position="141"/>
    </location>
</feature>
<dbReference type="SMART" id="SM00192">
    <property type="entry name" value="LDLa"/>
    <property type="match status" value="1"/>
</dbReference>
<evidence type="ECO:0000256" key="3">
    <source>
        <dbReference type="SAM" id="MobiDB-lite"/>
    </source>
</evidence>
<evidence type="ECO:0000256" key="1">
    <source>
        <dbReference type="ARBA" id="ARBA00023157"/>
    </source>
</evidence>
<feature type="region of interest" description="Disordered" evidence="3">
    <location>
        <begin position="119"/>
        <end position="143"/>
    </location>
</feature>
<dbReference type="InterPro" id="IPR002172">
    <property type="entry name" value="LDrepeatLR_classA_rpt"/>
</dbReference>
<keyword evidence="1 2" id="KW-1015">Disulfide bond</keyword>